<proteinExistence type="predicted"/>
<keyword evidence="1" id="KW-0812">Transmembrane</keyword>
<evidence type="ECO:0008006" key="4">
    <source>
        <dbReference type="Google" id="ProtNLM"/>
    </source>
</evidence>
<gene>
    <name evidence="2" type="ORF">NXT3_CH01850</name>
</gene>
<evidence type="ECO:0000313" key="2">
    <source>
        <dbReference type="EMBL" id="AUX76418.1"/>
    </source>
</evidence>
<feature type="transmembrane region" description="Helical" evidence="1">
    <location>
        <begin position="12"/>
        <end position="36"/>
    </location>
</feature>
<evidence type="ECO:0000313" key="3">
    <source>
        <dbReference type="Proteomes" id="UP000239340"/>
    </source>
</evidence>
<sequence>MMLQRYGLGCTTSLYSTVLFDPIFTPIFTALFTPIFGAGTALTTFAVGAASAIATTALTVGLQLLLAPSVKTPKPEDGKVPKTQSIPYRWWGVGRTRVAGAYMLWEAKGNKLYAVQALVGHRIKAINRYYLHDDEVTIGAGNYVNGLADGRYGGNKVRLYSRLGETPETPYSTIVAGIPESWTNNHRGDGQASVAMIAATPGQKDFSQRFPYNAPSVSVEADLAYCWDFRDEDQDPEDPSTWTWTQNCAVILAWHLCFNEFGERLDYTKAILPVLNLWIEEADICDEDVPLAGGGTEKRYQCNGYDTTENGPKAATNAILAACDGHLVARGDGARILTVGKFRESRCGVLTDADIVGHNIQYDVLFEDEINRLIPKFTYPAIDYATADTDYFEDTDAQLSAGRVLAQEAEYTWVHQWRQARRLGKREWLRIQQKTRGSIDVRLSGINSVYNRWNLLETPKRLPRLDGKIIENRRALLSVTRGGFTMDIVEHPDNIDAWTPATDEGQQPPVPPAPNPAGLVTPVINLVQAKANSGSVYIRVVIVDPDDDSLTPTVRYRVADADGLGNPGAWVEQKNEDAAPAGGYVDLATAVVPADKLLDVQAAFIASNGRYSDWSVTANITSTVDSVAPGTPTNLTAPNSVTTVPVSAKAANDNTRFLIFKRGTTAQSFAAATTIGTYSVTANQTISFNDTPGAGTYKYWCGAENISGVPSASQASVTTVVT</sequence>
<accession>A0A2L0H4M3</accession>
<feature type="transmembrane region" description="Helical" evidence="1">
    <location>
        <begin position="42"/>
        <end position="66"/>
    </location>
</feature>
<organism evidence="2 3">
    <name type="scientific">Rhizobium fredii</name>
    <name type="common">Sinorhizobium fredii</name>
    <dbReference type="NCBI Taxonomy" id="380"/>
    <lineage>
        <taxon>Bacteria</taxon>
        <taxon>Pseudomonadati</taxon>
        <taxon>Pseudomonadota</taxon>
        <taxon>Alphaproteobacteria</taxon>
        <taxon>Hyphomicrobiales</taxon>
        <taxon>Rhizobiaceae</taxon>
        <taxon>Sinorhizobium/Ensifer group</taxon>
        <taxon>Sinorhizobium</taxon>
    </lineage>
</organism>
<dbReference type="AlphaFoldDB" id="A0A2L0H4M3"/>
<protein>
    <recommendedName>
        <fullName evidence="4">Tip attachment protein J domain-containing protein</fullName>
    </recommendedName>
</protein>
<keyword evidence="1" id="KW-0472">Membrane</keyword>
<dbReference type="Proteomes" id="UP000239340">
    <property type="component" value="Chromosome"/>
</dbReference>
<reference evidence="2 3" key="1">
    <citation type="submission" date="2017-10" db="EMBL/GenBank/DDBJ databases">
        <title>Analysis of the genome sequences of Rhizobium populations associated to common bean (phaseolus vulgaris).</title>
        <authorList>
            <person name="Bustos P."/>
            <person name="Santamaria R.I."/>
            <person name="Miranda-Sanchez F."/>
            <person name="Perez-Carrascal O."/>
            <person name="Juarez S."/>
            <person name="Lozano L."/>
            <person name="Martinez-Flores I."/>
            <person name="Vinuesa P."/>
            <person name="Martinez-Romero E."/>
            <person name="Cevallos M.A."/>
            <person name="Romero D."/>
            <person name="Davila G."/>
            <person name="Gonzalez V."/>
        </authorList>
    </citation>
    <scope>NUCLEOTIDE SEQUENCE [LARGE SCALE GENOMIC DNA]</scope>
    <source>
        <strain evidence="2 3">NXT3</strain>
    </source>
</reference>
<keyword evidence="1" id="KW-1133">Transmembrane helix</keyword>
<evidence type="ECO:0000256" key="1">
    <source>
        <dbReference type="SAM" id="Phobius"/>
    </source>
</evidence>
<dbReference type="EMBL" id="CP024307">
    <property type="protein sequence ID" value="AUX76418.1"/>
    <property type="molecule type" value="Genomic_DNA"/>
</dbReference>
<name>A0A2L0H4M3_RHIFR</name>